<dbReference type="InterPro" id="IPR034300">
    <property type="entry name" value="PNTB-like"/>
</dbReference>
<sequence>MTPTLYYLLCAVLSVAVLLGISMMSRVKTAVRGNLLSAVSLFAGIAVTLIYNGIASVWNIYLYMVVGVVIGSALAIRVKMIEMPQMVALLNGVGGLASALVGILTLLGVGHSTVDYPLFTNVTAILAVEVGVITLVGSLVAAGKLHKLLPQRPVIWRSHAAVLNFCLILLTLAVLHAAFAGEFLGLSADISLILLIGVAVSALFGYAFSIRVGGADMPITISLLNSLSGVAGAIAGMAISDILLVSVGGIVGASGLFLTQIMCRSMNRSLIDILTGKTSVSGKPATVSQPVVEKSQPVAKGVEAGRTSSGEILRSARSVIIVPGYGMALAQAQHLVRQLADKLESNGARVRYAIHPVAGRMPGHMNVLLAEADVPYEQLYEMDAINGDFKDSDAVIVIGANDVLNPAARDAVGTPIYGMPVLNVDEAKEIFICNFDLSPGYAGVENPLYTRKSGVHLMLGDAKESLTRLLDELEKTDSPVSSPVDQPDAASSEILRSARSVIIVPGYGMALAQAQHLVRQLADKLESNGARVRYAIHPVAGRMPGHMNVLLAEADVPYEQLYEMDAINGDFKDSDAVIVIGANDVLNPAARDAVGTPIYGMPVLNVDEAKEIFICNFDLSPGYAGVENPLYTRKSGVHLMLGDAKESLSEMLGWLK</sequence>
<feature type="domain" description="NADP transhydrogenase beta-like" evidence="11">
    <location>
        <begin position="9"/>
        <end position="471"/>
    </location>
</feature>
<evidence type="ECO:0000256" key="9">
    <source>
        <dbReference type="ARBA" id="ARBA00048202"/>
    </source>
</evidence>
<dbReference type="Pfam" id="PF02233">
    <property type="entry name" value="PNTB"/>
    <property type="match status" value="2"/>
</dbReference>
<feature type="transmembrane region" description="Helical" evidence="10">
    <location>
        <begin position="122"/>
        <end position="142"/>
    </location>
</feature>
<dbReference type="GO" id="GO:0008750">
    <property type="term" value="F:proton-translocating NAD(P)+ transhydrogenase activity"/>
    <property type="evidence" value="ECO:0007669"/>
    <property type="project" value="UniProtKB-EC"/>
</dbReference>
<keyword evidence="4" id="KW-0521">NADP</keyword>
<dbReference type="EMBL" id="LT608328">
    <property type="protein sequence ID" value="SCM58807.1"/>
    <property type="molecule type" value="Genomic_DNA"/>
</dbReference>
<feature type="transmembrane region" description="Helical" evidence="10">
    <location>
        <begin position="6"/>
        <end position="23"/>
    </location>
</feature>
<protein>
    <recommendedName>
        <fullName evidence="2">proton-translocating NAD(P)(+) transhydrogenase</fullName>
        <ecNumber evidence="2">7.1.1.1</ecNumber>
    </recommendedName>
</protein>
<dbReference type="SUPFAM" id="SSF52467">
    <property type="entry name" value="DHS-like NAD/FAD-binding domain"/>
    <property type="match status" value="2"/>
</dbReference>
<dbReference type="GO" id="GO:0016491">
    <property type="term" value="F:oxidoreductase activity"/>
    <property type="evidence" value="ECO:0007669"/>
    <property type="project" value="UniProtKB-KW"/>
</dbReference>
<feature type="transmembrane region" description="Helical" evidence="10">
    <location>
        <begin position="190"/>
        <end position="209"/>
    </location>
</feature>
<dbReference type="Proteomes" id="UP000178485">
    <property type="component" value="Chromosome i"/>
</dbReference>
<feature type="transmembrane region" description="Helical" evidence="10">
    <location>
        <begin position="60"/>
        <end position="76"/>
    </location>
</feature>
<dbReference type="Gene3D" id="3.40.50.1220">
    <property type="entry name" value="TPP-binding domain"/>
    <property type="match status" value="2"/>
</dbReference>
<evidence type="ECO:0000256" key="2">
    <source>
        <dbReference type="ARBA" id="ARBA00012943"/>
    </source>
</evidence>
<dbReference type="AlphaFoldDB" id="A0A1G4G8D2"/>
<evidence type="ECO:0000256" key="5">
    <source>
        <dbReference type="ARBA" id="ARBA00022967"/>
    </source>
</evidence>
<evidence type="ECO:0000256" key="8">
    <source>
        <dbReference type="ARBA" id="ARBA00023136"/>
    </source>
</evidence>
<accession>A0A1G4G8D2</accession>
<evidence type="ECO:0000313" key="12">
    <source>
        <dbReference type="EMBL" id="SCM58807.1"/>
    </source>
</evidence>
<keyword evidence="7" id="KW-0520">NAD</keyword>
<evidence type="ECO:0000256" key="7">
    <source>
        <dbReference type="ARBA" id="ARBA00023027"/>
    </source>
</evidence>
<gene>
    <name evidence="12" type="primary">pntB</name>
    <name evidence="12" type="ORF">ING2E5A_1991</name>
</gene>
<feature type="domain" description="NADP transhydrogenase beta-like" evidence="11">
    <location>
        <begin position="491"/>
        <end position="652"/>
    </location>
</feature>
<dbReference type="PANTHER" id="PTHR44758">
    <property type="entry name" value="NAD(P) TRANSHYDROGENASE SUBUNIT BETA"/>
    <property type="match status" value="1"/>
</dbReference>
<name>A0A1G4G8D2_9BACT</name>
<feature type="transmembrane region" description="Helical" evidence="10">
    <location>
        <begin position="230"/>
        <end position="258"/>
    </location>
</feature>
<evidence type="ECO:0000256" key="4">
    <source>
        <dbReference type="ARBA" id="ARBA00022857"/>
    </source>
</evidence>
<comment type="subcellular location">
    <subcellularLocation>
        <location evidence="1">Membrane</location>
        <topology evidence="1">Multi-pass membrane protein</topology>
    </subcellularLocation>
</comment>
<evidence type="ECO:0000259" key="11">
    <source>
        <dbReference type="Pfam" id="PF02233"/>
    </source>
</evidence>
<evidence type="ECO:0000256" key="10">
    <source>
        <dbReference type="SAM" id="Phobius"/>
    </source>
</evidence>
<evidence type="ECO:0000256" key="1">
    <source>
        <dbReference type="ARBA" id="ARBA00004141"/>
    </source>
</evidence>
<dbReference type="PANTHER" id="PTHR44758:SF1">
    <property type="entry name" value="NAD(P) TRANSHYDROGENASE SUBUNIT BETA"/>
    <property type="match status" value="1"/>
</dbReference>
<evidence type="ECO:0000256" key="6">
    <source>
        <dbReference type="ARBA" id="ARBA00022989"/>
    </source>
</evidence>
<organism evidence="12 13">
    <name type="scientific">Petrimonas mucosa</name>
    <dbReference type="NCBI Taxonomy" id="1642646"/>
    <lineage>
        <taxon>Bacteria</taxon>
        <taxon>Pseudomonadati</taxon>
        <taxon>Bacteroidota</taxon>
        <taxon>Bacteroidia</taxon>
        <taxon>Bacteroidales</taxon>
        <taxon>Dysgonomonadaceae</taxon>
        <taxon>Petrimonas</taxon>
    </lineage>
</organism>
<feature type="transmembrane region" description="Helical" evidence="10">
    <location>
        <begin position="88"/>
        <end position="110"/>
    </location>
</feature>
<keyword evidence="13" id="KW-1185">Reference proteome</keyword>
<proteinExistence type="predicted"/>
<dbReference type="STRING" id="1642646.ING2E5A_1991"/>
<dbReference type="KEGG" id="pmuc:ING2E5A_1991"/>
<dbReference type="GO" id="GO:0016020">
    <property type="term" value="C:membrane"/>
    <property type="evidence" value="ECO:0007669"/>
    <property type="project" value="UniProtKB-SubCell"/>
</dbReference>
<evidence type="ECO:0000256" key="3">
    <source>
        <dbReference type="ARBA" id="ARBA00022692"/>
    </source>
</evidence>
<keyword evidence="12" id="KW-0560">Oxidoreductase</keyword>
<keyword evidence="8 10" id="KW-0472">Membrane</keyword>
<keyword evidence="6 10" id="KW-1133">Transmembrane helix</keyword>
<reference evidence="12 13" key="1">
    <citation type="submission" date="2016-08" db="EMBL/GenBank/DDBJ databases">
        <authorList>
            <person name="Seilhamer J.J."/>
        </authorList>
    </citation>
    <scope>NUCLEOTIDE SEQUENCE [LARGE SCALE GENOMIC DNA]</scope>
    <source>
        <strain evidence="12">ING2-E5A</strain>
    </source>
</reference>
<comment type="catalytic activity">
    <reaction evidence="9">
        <text>NAD(+) + NADPH + H(+)(in) = NADH + NADP(+) + H(+)(out)</text>
        <dbReference type="Rhea" id="RHEA:47992"/>
        <dbReference type="ChEBI" id="CHEBI:15378"/>
        <dbReference type="ChEBI" id="CHEBI:57540"/>
        <dbReference type="ChEBI" id="CHEBI:57783"/>
        <dbReference type="ChEBI" id="CHEBI:57945"/>
        <dbReference type="ChEBI" id="CHEBI:58349"/>
        <dbReference type="EC" id="7.1.1.1"/>
    </reaction>
</comment>
<dbReference type="EC" id="7.1.1.1" evidence="2"/>
<feature type="transmembrane region" description="Helical" evidence="10">
    <location>
        <begin position="154"/>
        <end position="178"/>
    </location>
</feature>
<evidence type="ECO:0000313" key="13">
    <source>
        <dbReference type="Proteomes" id="UP000178485"/>
    </source>
</evidence>
<dbReference type="RefSeq" id="WP_071137213.1">
    <property type="nucleotide sequence ID" value="NZ_JAQVII010000074.1"/>
</dbReference>
<keyword evidence="3 10" id="KW-0812">Transmembrane</keyword>
<dbReference type="InterPro" id="IPR029035">
    <property type="entry name" value="DHS-like_NAD/FAD-binding_dom"/>
</dbReference>
<feature type="transmembrane region" description="Helical" evidence="10">
    <location>
        <begin position="35"/>
        <end position="54"/>
    </location>
</feature>
<keyword evidence="5" id="KW-1278">Translocase</keyword>